<dbReference type="Pfam" id="PF00403">
    <property type="entry name" value="HMA"/>
    <property type="match status" value="1"/>
</dbReference>
<name>A0ABY0NVS9_9HYPH</name>
<organism evidence="2 3">
    <name type="scientific">Bosea robiniae</name>
    <dbReference type="NCBI Taxonomy" id="1036780"/>
    <lineage>
        <taxon>Bacteria</taxon>
        <taxon>Pseudomonadati</taxon>
        <taxon>Pseudomonadota</taxon>
        <taxon>Alphaproteobacteria</taxon>
        <taxon>Hyphomicrobiales</taxon>
        <taxon>Boseaceae</taxon>
        <taxon>Bosea</taxon>
    </lineage>
</organism>
<evidence type="ECO:0000313" key="2">
    <source>
        <dbReference type="EMBL" id="SDG23392.1"/>
    </source>
</evidence>
<evidence type="ECO:0000313" key="3">
    <source>
        <dbReference type="Proteomes" id="UP000199468"/>
    </source>
</evidence>
<dbReference type="PROSITE" id="PS50846">
    <property type="entry name" value="HMA_2"/>
    <property type="match status" value="1"/>
</dbReference>
<dbReference type="Gene3D" id="3.30.70.100">
    <property type="match status" value="1"/>
</dbReference>
<comment type="caution">
    <text evidence="2">The sequence shown here is derived from an EMBL/GenBank/DDBJ whole genome shotgun (WGS) entry which is preliminary data.</text>
</comment>
<dbReference type="EMBL" id="FNBZ01000003">
    <property type="protein sequence ID" value="SDG23392.1"/>
    <property type="molecule type" value="Genomic_DNA"/>
</dbReference>
<keyword evidence="3" id="KW-1185">Reference proteome</keyword>
<dbReference type="InterPro" id="IPR036163">
    <property type="entry name" value="HMA_dom_sf"/>
</dbReference>
<dbReference type="Proteomes" id="UP000199468">
    <property type="component" value="Unassembled WGS sequence"/>
</dbReference>
<dbReference type="RefSeq" id="WP_091856882.1">
    <property type="nucleotide sequence ID" value="NZ_FNBZ01000003.1"/>
</dbReference>
<protein>
    <submittedName>
        <fullName evidence="2">Copper chaperone</fullName>
    </submittedName>
</protein>
<reference evidence="2 3" key="1">
    <citation type="submission" date="2016-10" db="EMBL/GenBank/DDBJ databases">
        <authorList>
            <person name="Varghese N."/>
            <person name="Submissions S."/>
        </authorList>
    </citation>
    <scope>NUCLEOTIDE SEQUENCE [LARGE SCALE GENOMIC DNA]</scope>
    <source>
        <strain evidence="2 3">DSM 26672</strain>
    </source>
</reference>
<dbReference type="SUPFAM" id="SSF55008">
    <property type="entry name" value="HMA, heavy metal-associated domain"/>
    <property type="match status" value="1"/>
</dbReference>
<accession>A0ABY0NVS9</accession>
<dbReference type="InterPro" id="IPR006121">
    <property type="entry name" value="HMA_dom"/>
</dbReference>
<gene>
    <name evidence="2" type="ORF">SAMN05421844_103268</name>
</gene>
<evidence type="ECO:0000259" key="1">
    <source>
        <dbReference type="PROSITE" id="PS50846"/>
    </source>
</evidence>
<proteinExistence type="predicted"/>
<sequence length="88" mass="8807">MCSCQQHAKPATEAAAPTGDAVTFQVEDMTCGHCAGTIKAAIETRLPGTAATADPGSKRVSVLGSDDYAAIKAAVIAAGYTPSPEPVS</sequence>
<feature type="domain" description="HMA" evidence="1">
    <location>
        <begin position="20"/>
        <end position="83"/>
    </location>
</feature>
<dbReference type="CDD" id="cd00371">
    <property type="entry name" value="HMA"/>
    <property type="match status" value="1"/>
</dbReference>